<comment type="caution">
    <text evidence="2">The sequence shown here is derived from an EMBL/GenBank/DDBJ whole genome shotgun (WGS) entry which is preliminary data.</text>
</comment>
<evidence type="ECO:0000313" key="2">
    <source>
        <dbReference type="EMBL" id="RJT44278.1"/>
    </source>
</evidence>
<dbReference type="InterPro" id="IPR010351">
    <property type="entry name" value="DUF943"/>
</dbReference>
<dbReference type="Proteomes" id="UP000284908">
    <property type="component" value="Unassembled WGS sequence"/>
</dbReference>
<dbReference type="RefSeq" id="WP_120132793.1">
    <property type="nucleotide sequence ID" value="NZ_RAHH01000011.1"/>
</dbReference>
<organism evidence="2 3">
    <name type="scientific">Rahnella woolbedingensis</name>
    <dbReference type="NCBI Taxonomy" id="1510574"/>
    <lineage>
        <taxon>Bacteria</taxon>
        <taxon>Pseudomonadati</taxon>
        <taxon>Pseudomonadota</taxon>
        <taxon>Gammaproteobacteria</taxon>
        <taxon>Enterobacterales</taxon>
        <taxon>Yersiniaceae</taxon>
        <taxon>Rahnella</taxon>
    </lineage>
</organism>
<dbReference type="AlphaFoldDB" id="A0A419N9G6"/>
<name>A0A419N9G6_9GAMM</name>
<sequence length="150" mass="17490">MKIKMTITLITLVITVIYLIFFRIPEIVLVQQSDTYTDIVAKNFPLTKYGKIKWWNENKLFLKNKYQIPKPDQHGNYNIVIWDGGSGFKKMPEGSTLFSLGTNDLYCFSVIDSNKNCIEKNIFMEIENWQDGQAMIRIGNDEIIQMPLKE</sequence>
<evidence type="ECO:0000256" key="1">
    <source>
        <dbReference type="SAM" id="Phobius"/>
    </source>
</evidence>
<accession>A0A419N9G6</accession>
<proteinExistence type="predicted"/>
<keyword evidence="1" id="KW-0812">Transmembrane</keyword>
<evidence type="ECO:0000313" key="3">
    <source>
        <dbReference type="Proteomes" id="UP000284908"/>
    </source>
</evidence>
<keyword evidence="1" id="KW-1133">Transmembrane helix</keyword>
<dbReference type="OrthoDB" id="6521020at2"/>
<keyword evidence="1" id="KW-0472">Membrane</keyword>
<reference evidence="2 3" key="1">
    <citation type="submission" date="2018-09" db="EMBL/GenBank/DDBJ databases">
        <authorList>
            <person name="Le Fleche-Mateos A."/>
        </authorList>
    </citation>
    <scope>NUCLEOTIDE SEQUENCE [LARGE SCALE GENOMIC DNA]</scope>
    <source>
        <strain evidence="2 3">DSM 27399</strain>
    </source>
</reference>
<feature type="transmembrane region" description="Helical" evidence="1">
    <location>
        <begin position="7"/>
        <end position="24"/>
    </location>
</feature>
<gene>
    <name evidence="2" type="ORF">D6C13_11030</name>
</gene>
<protein>
    <submittedName>
        <fullName evidence="2">DUF943 family protein</fullName>
    </submittedName>
</protein>
<dbReference type="EMBL" id="RAHH01000011">
    <property type="protein sequence ID" value="RJT44278.1"/>
    <property type="molecule type" value="Genomic_DNA"/>
</dbReference>
<keyword evidence="3" id="KW-1185">Reference proteome</keyword>
<dbReference type="Pfam" id="PF06092">
    <property type="entry name" value="DUF943"/>
    <property type="match status" value="1"/>
</dbReference>